<accession>A0AAV8VLA3</accession>
<dbReference type="PANTHER" id="PTHR13136">
    <property type="entry name" value="TESTIS DEVELOPMENT PROTEIN PRTD"/>
    <property type="match status" value="1"/>
</dbReference>
<name>A0AAV8VLA3_9CUCU</name>
<dbReference type="PANTHER" id="PTHR13136:SF16">
    <property type="entry name" value="KAT8 REGULATORY NSL COMPLEX SUBUNIT 3"/>
    <property type="match status" value="1"/>
</dbReference>
<dbReference type="GO" id="GO:0045944">
    <property type="term" value="P:positive regulation of transcription by RNA polymerase II"/>
    <property type="evidence" value="ECO:0007669"/>
    <property type="project" value="TreeGrafter"/>
</dbReference>
<evidence type="ECO:0000313" key="1">
    <source>
        <dbReference type="EMBL" id="KAJ8914989.1"/>
    </source>
</evidence>
<keyword evidence="2" id="KW-1185">Reference proteome</keyword>
<comment type="caution">
    <text evidence="1">The sequence shown here is derived from an EMBL/GenBank/DDBJ whole genome shotgun (WGS) entry which is preliminary data.</text>
</comment>
<sequence length="174" mass="19553">MVNILNSFNLSKLAQIDVHNEPLIRRTVIDKAVQRVRRLLATISWDPKIVQWLHQILLDNLGPSYLGAYLDILQTLKSKLPTFVDKMMYAPNSSLRTGPLSNASLHPLLESTWDPVASSLLQDKPKKLPSNPVIVLVPSAPILSKRNLKWIKLFSHLATVVTISTNFGKFLPID</sequence>
<dbReference type="Proteomes" id="UP001159042">
    <property type="component" value="Unassembled WGS sequence"/>
</dbReference>
<evidence type="ECO:0000313" key="2">
    <source>
        <dbReference type="Proteomes" id="UP001159042"/>
    </source>
</evidence>
<proteinExistence type="predicted"/>
<organism evidence="1 2">
    <name type="scientific">Exocentrus adspersus</name>
    <dbReference type="NCBI Taxonomy" id="1586481"/>
    <lineage>
        <taxon>Eukaryota</taxon>
        <taxon>Metazoa</taxon>
        <taxon>Ecdysozoa</taxon>
        <taxon>Arthropoda</taxon>
        <taxon>Hexapoda</taxon>
        <taxon>Insecta</taxon>
        <taxon>Pterygota</taxon>
        <taxon>Neoptera</taxon>
        <taxon>Endopterygota</taxon>
        <taxon>Coleoptera</taxon>
        <taxon>Polyphaga</taxon>
        <taxon>Cucujiformia</taxon>
        <taxon>Chrysomeloidea</taxon>
        <taxon>Cerambycidae</taxon>
        <taxon>Lamiinae</taxon>
        <taxon>Acanthocinini</taxon>
        <taxon>Exocentrus</taxon>
    </lineage>
</organism>
<dbReference type="EMBL" id="JANEYG010000060">
    <property type="protein sequence ID" value="KAJ8914989.1"/>
    <property type="molecule type" value="Genomic_DNA"/>
</dbReference>
<reference evidence="1 2" key="1">
    <citation type="journal article" date="2023" name="Insect Mol. Biol.">
        <title>Genome sequencing provides insights into the evolution of gene families encoding plant cell wall-degrading enzymes in longhorned beetles.</title>
        <authorList>
            <person name="Shin N.R."/>
            <person name="Okamura Y."/>
            <person name="Kirsch R."/>
            <person name="Pauchet Y."/>
        </authorList>
    </citation>
    <scope>NUCLEOTIDE SEQUENCE [LARGE SCALE GENOMIC DNA]</scope>
    <source>
        <strain evidence="1">EAD_L_NR</strain>
    </source>
</reference>
<protein>
    <submittedName>
        <fullName evidence="1">Uncharacterized protein</fullName>
    </submittedName>
</protein>
<gene>
    <name evidence="1" type="ORF">NQ315_002513</name>
</gene>
<dbReference type="GO" id="GO:0044545">
    <property type="term" value="C:NSL complex"/>
    <property type="evidence" value="ECO:0007669"/>
    <property type="project" value="TreeGrafter"/>
</dbReference>
<dbReference type="AlphaFoldDB" id="A0AAV8VLA3"/>
<dbReference type="InterPro" id="IPR026555">
    <property type="entry name" value="NSL3/Tex30"/>
</dbReference>